<dbReference type="EMBL" id="KV424041">
    <property type="protein sequence ID" value="KZT53312.1"/>
    <property type="molecule type" value="Genomic_DNA"/>
</dbReference>
<dbReference type="Pfam" id="PF10502">
    <property type="entry name" value="Peptidase_S26"/>
    <property type="match status" value="1"/>
</dbReference>
<dbReference type="Gene3D" id="2.10.109.10">
    <property type="entry name" value="Umud Fragment, subunit A"/>
    <property type="match status" value="1"/>
</dbReference>
<evidence type="ECO:0000256" key="5">
    <source>
        <dbReference type="ARBA" id="ARBA00022692"/>
    </source>
</evidence>
<comment type="subcellular location">
    <subcellularLocation>
        <location evidence="1">Mitochondrion inner membrane</location>
        <topology evidence="1">Single-pass membrane protein</topology>
    </subcellularLocation>
</comment>
<evidence type="ECO:0000256" key="3">
    <source>
        <dbReference type="ARBA" id="ARBA00013650"/>
    </source>
</evidence>
<keyword evidence="8" id="KW-1133">Transmembrane helix</keyword>
<feature type="domain" description="Peptidase S26" evidence="12">
    <location>
        <begin position="25"/>
        <end position="102"/>
    </location>
</feature>
<dbReference type="InterPro" id="IPR037730">
    <property type="entry name" value="IMP2"/>
</dbReference>
<evidence type="ECO:0000313" key="13">
    <source>
        <dbReference type="EMBL" id="KZT53312.1"/>
    </source>
</evidence>
<evidence type="ECO:0000256" key="11">
    <source>
        <dbReference type="PIRSR" id="PIRSR600223-1"/>
    </source>
</evidence>
<evidence type="ECO:0000259" key="12">
    <source>
        <dbReference type="Pfam" id="PF10502"/>
    </source>
</evidence>
<dbReference type="GO" id="GO:0006465">
    <property type="term" value="P:signal peptide processing"/>
    <property type="evidence" value="ECO:0007669"/>
    <property type="project" value="InterPro"/>
</dbReference>
<dbReference type="InterPro" id="IPR019533">
    <property type="entry name" value="Peptidase_S26"/>
</dbReference>
<dbReference type="OrthoDB" id="308440at2759"/>
<dbReference type="GO" id="GO:0004252">
    <property type="term" value="F:serine-type endopeptidase activity"/>
    <property type="evidence" value="ECO:0007669"/>
    <property type="project" value="InterPro"/>
</dbReference>
<evidence type="ECO:0000256" key="2">
    <source>
        <dbReference type="ARBA" id="ARBA00007066"/>
    </source>
</evidence>
<dbReference type="PRINTS" id="PR00727">
    <property type="entry name" value="LEADERPTASE"/>
</dbReference>
<dbReference type="GO" id="GO:0042720">
    <property type="term" value="C:mitochondrial inner membrane peptidase complex"/>
    <property type="evidence" value="ECO:0007669"/>
    <property type="project" value="InterPro"/>
</dbReference>
<name>A0A165DQI3_9BASI</name>
<keyword evidence="7" id="KW-0378">Hydrolase</keyword>
<dbReference type="CDD" id="cd06530">
    <property type="entry name" value="S26_SPase_I"/>
    <property type="match status" value="1"/>
</dbReference>
<keyword evidence="5" id="KW-0812">Transmembrane</keyword>
<organism evidence="13 14">
    <name type="scientific">Calocera cornea HHB12733</name>
    <dbReference type="NCBI Taxonomy" id="1353952"/>
    <lineage>
        <taxon>Eukaryota</taxon>
        <taxon>Fungi</taxon>
        <taxon>Dikarya</taxon>
        <taxon>Basidiomycota</taxon>
        <taxon>Agaricomycotina</taxon>
        <taxon>Dacrymycetes</taxon>
        <taxon>Dacrymycetales</taxon>
        <taxon>Dacrymycetaceae</taxon>
        <taxon>Calocera</taxon>
    </lineage>
</organism>
<dbReference type="STRING" id="1353952.A0A165DQI3"/>
<keyword evidence="6" id="KW-0999">Mitochondrion inner membrane</keyword>
<evidence type="ECO:0000256" key="6">
    <source>
        <dbReference type="ARBA" id="ARBA00022792"/>
    </source>
</evidence>
<feature type="active site" evidence="11">
    <location>
        <position position="91"/>
    </location>
</feature>
<dbReference type="PANTHER" id="PTHR46041">
    <property type="entry name" value="MITOCHONDRIAL INNER MEMBRANE PROTEASE SUBUNIT 2"/>
    <property type="match status" value="1"/>
</dbReference>
<dbReference type="InterPro" id="IPR000223">
    <property type="entry name" value="Pept_S26A_signal_pept_1"/>
</dbReference>
<dbReference type="SUPFAM" id="SSF51306">
    <property type="entry name" value="LexA/Signal peptidase"/>
    <property type="match status" value="1"/>
</dbReference>
<dbReference type="GO" id="GO:0006627">
    <property type="term" value="P:protein processing involved in protein targeting to mitochondrion"/>
    <property type="evidence" value="ECO:0007669"/>
    <property type="project" value="InterPro"/>
</dbReference>
<reference evidence="13 14" key="1">
    <citation type="journal article" date="2016" name="Mol. Biol. Evol.">
        <title>Comparative Genomics of Early-Diverging Mushroom-Forming Fungi Provides Insights into the Origins of Lignocellulose Decay Capabilities.</title>
        <authorList>
            <person name="Nagy L.G."/>
            <person name="Riley R."/>
            <person name="Tritt A."/>
            <person name="Adam C."/>
            <person name="Daum C."/>
            <person name="Floudas D."/>
            <person name="Sun H."/>
            <person name="Yadav J.S."/>
            <person name="Pangilinan J."/>
            <person name="Larsson K.H."/>
            <person name="Matsuura K."/>
            <person name="Barry K."/>
            <person name="Labutti K."/>
            <person name="Kuo R."/>
            <person name="Ohm R.A."/>
            <person name="Bhattacharya S.S."/>
            <person name="Shirouzu T."/>
            <person name="Yoshinaga Y."/>
            <person name="Martin F.M."/>
            <person name="Grigoriev I.V."/>
            <person name="Hibbett D.S."/>
        </authorList>
    </citation>
    <scope>NUCLEOTIDE SEQUENCE [LARGE SCALE GENOMIC DNA]</scope>
    <source>
        <strain evidence="13 14">HHB12733</strain>
    </source>
</reference>
<evidence type="ECO:0000256" key="9">
    <source>
        <dbReference type="ARBA" id="ARBA00023128"/>
    </source>
</evidence>
<dbReference type="InParanoid" id="A0A165DQI3"/>
<evidence type="ECO:0000256" key="4">
    <source>
        <dbReference type="ARBA" id="ARBA00022670"/>
    </source>
</evidence>
<feature type="active site" evidence="11">
    <location>
        <position position="41"/>
    </location>
</feature>
<evidence type="ECO:0000256" key="8">
    <source>
        <dbReference type="ARBA" id="ARBA00022989"/>
    </source>
</evidence>
<comment type="similarity">
    <text evidence="2">Belongs to the peptidase S26 family. IMP2 subfamily.</text>
</comment>
<evidence type="ECO:0000256" key="10">
    <source>
        <dbReference type="ARBA" id="ARBA00023136"/>
    </source>
</evidence>
<dbReference type="AlphaFoldDB" id="A0A165DQI3"/>
<keyword evidence="4" id="KW-0645">Protease</keyword>
<sequence length="236" mass="26740">MSFFSAFRPYARPAIEVLLWVPFGMMFTQLGYSLIKVRGNSMQPTFNPDPGFGKDIVLGNRYVGRTEPTQLRRGDVVTLRDPTIPDLLITKRILALEGDVVRTLPPYPDTYVTIPPFHAWVEGDEPFRSSDSNHFGPVSLALVDSRVEAVVWPLSRARPLGGVWQAAAEEREGKPSVLDLVEGGQGQAWNPFRNELDRARRRMQRVYVHAGLVGGRRELERWMRAGGEERRGKRVR</sequence>
<accession>A0A165DQI3</accession>
<evidence type="ECO:0000256" key="1">
    <source>
        <dbReference type="ARBA" id="ARBA00004434"/>
    </source>
</evidence>
<dbReference type="FunCoup" id="A0A165DQI3">
    <property type="interactions" value="305"/>
</dbReference>
<dbReference type="Proteomes" id="UP000076842">
    <property type="component" value="Unassembled WGS sequence"/>
</dbReference>
<gene>
    <name evidence="13" type="ORF">CALCODRAFT_501264</name>
</gene>
<dbReference type="InterPro" id="IPR036286">
    <property type="entry name" value="LexA/Signal_pep-like_sf"/>
</dbReference>
<proteinExistence type="inferred from homology"/>
<evidence type="ECO:0000256" key="7">
    <source>
        <dbReference type="ARBA" id="ARBA00022801"/>
    </source>
</evidence>
<evidence type="ECO:0000313" key="14">
    <source>
        <dbReference type="Proteomes" id="UP000076842"/>
    </source>
</evidence>
<protein>
    <recommendedName>
        <fullName evidence="3">Mitochondrial inner membrane protease subunit 2</fullName>
    </recommendedName>
</protein>
<dbReference type="PANTHER" id="PTHR46041:SF2">
    <property type="entry name" value="MITOCHONDRIAL INNER MEMBRANE PROTEASE SUBUNIT 2"/>
    <property type="match status" value="1"/>
</dbReference>
<keyword evidence="9" id="KW-0496">Mitochondrion</keyword>
<keyword evidence="10" id="KW-0472">Membrane</keyword>
<keyword evidence="14" id="KW-1185">Reference proteome</keyword>